<evidence type="ECO:0000259" key="3">
    <source>
        <dbReference type="Pfam" id="PF03807"/>
    </source>
</evidence>
<organism evidence="4 5">
    <name type="scientific">Caballeronia sordidicola</name>
    <name type="common">Burkholderia sordidicola</name>
    <dbReference type="NCBI Taxonomy" id="196367"/>
    <lineage>
        <taxon>Bacteria</taxon>
        <taxon>Pseudomonadati</taxon>
        <taxon>Pseudomonadota</taxon>
        <taxon>Betaproteobacteria</taxon>
        <taxon>Burkholderiales</taxon>
        <taxon>Burkholderiaceae</taxon>
        <taxon>Caballeronia</taxon>
    </lineage>
</organism>
<sequence>MKIGIIGAGNIGQVLALRWTERGHDVLIGNSRGPATLADVAAETGAKPAELADVVRDADVIVVTIPEKKVLNLPAGLFADVPDTTVIIDTGNYYPRERDGRIDGIESGMLESEWVAKQIGRPVIKAFNNIYAAHLRNNGKPEGTQGRIALPVSGDNADAKAVVMQLVNEMGFDAFDNGGIANSWRHQPGAPVYTKDFDLEGLKAGLQKADKTRTPKWSATDKSPGSFEQPA</sequence>
<proteinExistence type="predicted"/>
<dbReference type="AlphaFoldDB" id="A0A158GTL3"/>
<dbReference type="InterPro" id="IPR036291">
    <property type="entry name" value="NAD(P)-bd_dom_sf"/>
</dbReference>
<reference evidence="4 5" key="1">
    <citation type="submission" date="2016-01" db="EMBL/GenBank/DDBJ databases">
        <authorList>
            <person name="Oliw E.H."/>
        </authorList>
    </citation>
    <scope>NUCLEOTIDE SEQUENCE [LARGE SCALE GENOMIC DNA]</scope>
    <source>
        <strain evidence="4">LMG 22029</strain>
    </source>
</reference>
<dbReference type="OrthoDB" id="5499754at2"/>
<keyword evidence="1" id="KW-0560">Oxidoreductase</keyword>
<dbReference type="PANTHER" id="PTHR14239">
    <property type="entry name" value="DUDULIN-RELATED"/>
    <property type="match status" value="1"/>
</dbReference>
<evidence type="ECO:0000256" key="1">
    <source>
        <dbReference type="ARBA" id="ARBA00023002"/>
    </source>
</evidence>
<feature type="region of interest" description="Disordered" evidence="2">
    <location>
        <begin position="206"/>
        <end position="231"/>
    </location>
</feature>
<protein>
    <submittedName>
        <fullName evidence="4">Arogenate dehydrogenase</fullName>
    </submittedName>
</protein>
<dbReference type="GO" id="GO:0016491">
    <property type="term" value="F:oxidoreductase activity"/>
    <property type="evidence" value="ECO:0007669"/>
    <property type="project" value="UniProtKB-KW"/>
</dbReference>
<gene>
    <name evidence="4" type="ORF">AWB64_03514</name>
</gene>
<dbReference type="EMBL" id="FCOC02000010">
    <property type="protein sequence ID" value="SAL35425.1"/>
    <property type="molecule type" value="Genomic_DNA"/>
</dbReference>
<evidence type="ECO:0000256" key="2">
    <source>
        <dbReference type="SAM" id="MobiDB-lite"/>
    </source>
</evidence>
<dbReference type="Pfam" id="PF03807">
    <property type="entry name" value="F420_oxidored"/>
    <property type="match status" value="1"/>
</dbReference>
<dbReference type="InterPro" id="IPR051267">
    <property type="entry name" value="STEAP_metalloreductase"/>
</dbReference>
<evidence type="ECO:0000313" key="4">
    <source>
        <dbReference type="EMBL" id="SAL35425.1"/>
    </source>
</evidence>
<dbReference type="Gene3D" id="3.40.50.720">
    <property type="entry name" value="NAD(P)-binding Rossmann-like Domain"/>
    <property type="match status" value="1"/>
</dbReference>
<feature type="domain" description="Pyrroline-5-carboxylate reductase catalytic N-terminal" evidence="3">
    <location>
        <begin position="2"/>
        <end position="93"/>
    </location>
</feature>
<name>A0A158GTL3_CABSO</name>
<evidence type="ECO:0000313" key="5">
    <source>
        <dbReference type="Proteomes" id="UP000054893"/>
    </source>
</evidence>
<dbReference type="Proteomes" id="UP000054893">
    <property type="component" value="Unassembled WGS sequence"/>
</dbReference>
<dbReference type="InterPro" id="IPR028939">
    <property type="entry name" value="P5C_Rdtase_cat_N"/>
</dbReference>
<dbReference type="SUPFAM" id="SSF51735">
    <property type="entry name" value="NAD(P)-binding Rossmann-fold domains"/>
    <property type="match status" value="1"/>
</dbReference>
<accession>A0A158GTL3</accession>